<proteinExistence type="predicted"/>
<dbReference type="EMBL" id="NAJL01000035">
    <property type="protein sequence ID" value="TKA25430.1"/>
    <property type="molecule type" value="Genomic_DNA"/>
</dbReference>
<evidence type="ECO:0000313" key="2">
    <source>
        <dbReference type="EMBL" id="TKA25430.1"/>
    </source>
</evidence>
<keyword evidence="3" id="KW-1185">Reference proteome</keyword>
<accession>A0A4U0TTA0</accession>
<sequence length="119" mass="13211">MGLLNRSKSTDNNNNNKPEPKEDRGGSKHAIKEALGLRDKDQPMADPAMKWGISPDKHPPPVYSKPEEEYTPEERAKRQEQREKGINPDLKADMDQKLKGEGGFWARVGGTTMGGGVIK</sequence>
<dbReference type="AlphaFoldDB" id="A0A4U0TTA0"/>
<feature type="compositionally biased region" description="Basic and acidic residues" evidence="1">
    <location>
        <begin position="18"/>
        <end position="43"/>
    </location>
</feature>
<organism evidence="2 3">
    <name type="scientific">Salinomyces thailandicus</name>
    <dbReference type="NCBI Taxonomy" id="706561"/>
    <lineage>
        <taxon>Eukaryota</taxon>
        <taxon>Fungi</taxon>
        <taxon>Dikarya</taxon>
        <taxon>Ascomycota</taxon>
        <taxon>Pezizomycotina</taxon>
        <taxon>Dothideomycetes</taxon>
        <taxon>Dothideomycetidae</taxon>
        <taxon>Mycosphaerellales</taxon>
        <taxon>Teratosphaeriaceae</taxon>
        <taxon>Salinomyces</taxon>
    </lineage>
</organism>
<protein>
    <submittedName>
        <fullName evidence="2">Uncharacterized protein</fullName>
    </submittedName>
</protein>
<feature type="region of interest" description="Disordered" evidence="1">
    <location>
        <begin position="1"/>
        <end position="96"/>
    </location>
</feature>
<reference evidence="2 3" key="1">
    <citation type="submission" date="2017-03" db="EMBL/GenBank/DDBJ databases">
        <title>Genomes of endolithic fungi from Antarctica.</title>
        <authorList>
            <person name="Coleine C."/>
            <person name="Masonjones S."/>
            <person name="Stajich J.E."/>
        </authorList>
    </citation>
    <scope>NUCLEOTIDE SEQUENCE [LARGE SCALE GENOMIC DNA]</scope>
    <source>
        <strain evidence="2 3">CCFEE 6315</strain>
    </source>
</reference>
<comment type="caution">
    <text evidence="2">The sequence shown here is derived from an EMBL/GenBank/DDBJ whole genome shotgun (WGS) entry which is preliminary data.</text>
</comment>
<gene>
    <name evidence="2" type="ORF">B0A50_06297</name>
</gene>
<feature type="compositionally biased region" description="Basic and acidic residues" evidence="1">
    <location>
        <begin position="55"/>
        <end position="96"/>
    </location>
</feature>
<dbReference type="Proteomes" id="UP000308549">
    <property type="component" value="Unassembled WGS sequence"/>
</dbReference>
<evidence type="ECO:0000313" key="3">
    <source>
        <dbReference type="Proteomes" id="UP000308549"/>
    </source>
</evidence>
<name>A0A4U0TTA0_9PEZI</name>
<evidence type="ECO:0000256" key="1">
    <source>
        <dbReference type="SAM" id="MobiDB-lite"/>
    </source>
</evidence>
<dbReference type="OrthoDB" id="5431248at2759"/>